<keyword evidence="2" id="KW-0418">Kinase</keyword>
<evidence type="ECO:0000259" key="1">
    <source>
        <dbReference type="PROSITE" id="PS50011"/>
    </source>
</evidence>
<dbReference type="GO" id="GO:0005737">
    <property type="term" value="C:cytoplasm"/>
    <property type="evidence" value="ECO:0007669"/>
    <property type="project" value="TreeGrafter"/>
</dbReference>
<dbReference type="PANTHER" id="PTHR24361">
    <property type="entry name" value="MITOGEN-ACTIVATED KINASE KINASE KINASE"/>
    <property type="match status" value="1"/>
</dbReference>
<dbReference type="GO" id="GO:0004674">
    <property type="term" value="F:protein serine/threonine kinase activity"/>
    <property type="evidence" value="ECO:0007669"/>
    <property type="project" value="TreeGrafter"/>
</dbReference>
<dbReference type="Gene3D" id="1.10.510.10">
    <property type="entry name" value="Transferase(Phosphotransferase) domain 1"/>
    <property type="match status" value="1"/>
</dbReference>
<comment type="caution">
    <text evidence="2">The sequence shown here is derived from an EMBL/GenBank/DDBJ whole genome shotgun (WGS) entry which is preliminary data.</text>
</comment>
<dbReference type="InterPro" id="IPR000719">
    <property type="entry name" value="Prot_kinase_dom"/>
</dbReference>
<dbReference type="InterPro" id="IPR053235">
    <property type="entry name" value="Ser_Thr_kinase"/>
</dbReference>
<organism evidence="2 3">
    <name type="scientific">Eiseniibacteriota bacterium</name>
    <dbReference type="NCBI Taxonomy" id="2212470"/>
    <lineage>
        <taxon>Bacteria</taxon>
        <taxon>Candidatus Eiseniibacteriota</taxon>
    </lineage>
</organism>
<dbReference type="InterPro" id="IPR011009">
    <property type="entry name" value="Kinase-like_dom_sf"/>
</dbReference>
<dbReference type="EMBL" id="JABDJR010000242">
    <property type="protein sequence ID" value="NNF06379.1"/>
    <property type="molecule type" value="Genomic_DNA"/>
</dbReference>
<name>A0A7Y2H1T8_UNCEI</name>
<dbReference type="AlphaFoldDB" id="A0A7Y2H1T8"/>
<keyword evidence="2" id="KW-0808">Transferase</keyword>
<dbReference type="PROSITE" id="PS50011">
    <property type="entry name" value="PROTEIN_KINASE_DOM"/>
    <property type="match status" value="1"/>
</dbReference>
<dbReference type="Gene3D" id="3.30.200.20">
    <property type="entry name" value="Phosphorylase Kinase, domain 1"/>
    <property type="match status" value="1"/>
</dbReference>
<accession>A0A7Y2H1T8</accession>
<feature type="domain" description="Protein kinase" evidence="1">
    <location>
        <begin position="26"/>
        <end position="250"/>
    </location>
</feature>
<evidence type="ECO:0000313" key="2">
    <source>
        <dbReference type="EMBL" id="NNF06379.1"/>
    </source>
</evidence>
<dbReference type="GO" id="GO:0005524">
    <property type="term" value="F:ATP binding"/>
    <property type="evidence" value="ECO:0007669"/>
    <property type="project" value="InterPro"/>
</dbReference>
<gene>
    <name evidence="2" type="ORF">HKN21_06435</name>
</gene>
<dbReference type="Pfam" id="PF00069">
    <property type="entry name" value="Pkinase"/>
    <property type="match status" value="1"/>
</dbReference>
<dbReference type="SUPFAM" id="SSF56112">
    <property type="entry name" value="Protein kinase-like (PK-like)"/>
    <property type="match status" value="1"/>
</dbReference>
<sequence length="250" mass="29324">MRTLAEHIETASIANYRKGNRLNGRYVVLGKIGTGWEGITYKVRDRFDGRTKALKLITNVRRRKSILSQARVLVRLKHPNIIDYFNVDRLHVDGQSHYFLLVDYLEGPRLSEVIKKHHRKHKKPNLFYMLRVFYQICRGMAYVHDQRILHDDLHTDNIIVTGDPTQPIPKLFDFWGTQGARKISRRSFDLQCAGQVLFECMTGKETYKAKDLGRLPDDIAAIIRRAHGRVHNYKSFHEIIDDLEELRSWD</sequence>
<dbReference type="Proteomes" id="UP000547674">
    <property type="component" value="Unassembled WGS sequence"/>
</dbReference>
<protein>
    <submittedName>
        <fullName evidence="2">Protein kinase</fullName>
    </submittedName>
</protein>
<proteinExistence type="predicted"/>
<evidence type="ECO:0000313" key="3">
    <source>
        <dbReference type="Proteomes" id="UP000547674"/>
    </source>
</evidence>
<reference evidence="2 3" key="1">
    <citation type="submission" date="2020-03" db="EMBL/GenBank/DDBJ databases">
        <title>Metabolic flexibility allows generalist bacteria to become dominant in a frequently disturbed ecosystem.</title>
        <authorList>
            <person name="Chen Y.-J."/>
            <person name="Leung P.M."/>
            <person name="Bay S.K."/>
            <person name="Hugenholtz P."/>
            <person name="Kessler A.J."/>
            <person name="Shelley G."/>
            <person name="Waite D.W."/>
            <person name="Cook P.L."/>
            <person name="Greening C."/>
        </authorList>
    </citation>
    <scope>NUCLEOTIDE SEQUENCE [LARGE SCALE GENOMIC DNA]</scope>
    <source>
        <strain evidence="2">SS_bin_28</strain>
    </source>
</reference>